<evidence type="ECO:0000313" key="2">
    <source>
        <dbReference type="EnsemblMetazoa" id="XP_050498325.1"/>
    </source>
</evidence>
<protein>
    <recommendedName>
        <fullName evidence="4">Cuticle protein 16.5-like</fullName>
    </recommendedName>
</protein>
<accession>A0ABM5JK60</accession>
<sequence>MFKLCIVAALLALSVASPAPEAKADPKPQVLAAYAAPVAYTSAYSAVPVAYSSYVAPSVYSSAYSVYSPYASPYVVY</sequence>
<organism evidence="2 3">
    <name type="scientific">Diabrotica virgifera virgifera</name>
    <name type="common">western corn rootworm</name>
    <dbReference type="NCBI Taxonomy" id="50390"/>
    <lineage>
        <taxon>Eukaryota</taxon>
        <taxon>Metazoa</taxon>
        <taxon>Ecdysozoa</taxon>
        <taxon>Arthropoda</taxon>
        <taxon>Hexapoda</taxon>
        <taxon>Insecta</taxon>
        <taxon>Pterygota</taxon>
        <taxon>Neoptera</taxon>
        <taxon>Endopterygota</taxon>
        <taxon>Coleoptera</taxon>
        <taxon>Polyphaga</taxon>
        <taxon>Cucujiformia</taxon>
        <taxon>Chrysomeloidea</taxon>
        <taxon>Chrysomelidae</taxon>
        <taxon>Galerucinae</taxon>
        <taxon>Diabroticina</taxon>
        <taxon>Diabroticites</taxon>
        <taxon>Diabrotica</taxon>
    </lineage>
</organism>
<reference evidence="2" key="1">
    <citation type="submission" date="2025-05" db="UniProtKB">
        <authorList>
            <consortium name="EnsemblMetazoa"/>
        </authorList>
    </citation>
    <scope>IDENTIFICATION</scope>
</reference>
<keyword evidence="1" id="KW-0732">Signal</keyword>
<dbReference type="Proteomes" id="UP001652700">
    <property type="component" value="Unplaced"/>
</dbReference>
<dbReference type="EnsemblMetazoa" id="XM_050642368.1">
    <property type="protein sequence ID" value="XP_050498325.1"/>
    <property type="gene ID" value="LOC126879301"/>
</dbReference>
<evidence type="ECO:0008006" key="4">
    <source>
        <dbReference type="Google" id="ProtNLM"/>
    </source>
</evidence>
<name>A0ABM5JK60_DIAVI</name>
<feature type="chain" id="PRO_5045632075" description="Cuticle protein 16.5-like" evidence="1">
    <location>
        <begin position="25"/>
        <end position="77"/>
    </location>
</feature>
<keyword evidence="3" id="KW-1185">Reference proteome</keyword>
<dbReference type="RefSeq" id="XP_050498325.1">
    <property type="nucleotide sequence ID" value="XM_050642368.1"/>
</dbReference>
<proteinExistence type="predicted"/>
<dbReference type="GeneID" id="126879301"/>
<feature type="signal peptide" evidence="1">
    <location>
        <begin position="1"/>
        <end position="24"/>
    </location>
</feature>
<evidence type="ECO:0000256" key="1">
    <source>
        <dbReference type="SAM" id="SignalP"/>
    </source>
</evidence>
<evidence type="ECO:0000313" key="3">
    <source>
        <dbReference type="Proteomes" id="UP001652700"/>
    </source>
</evidence>